<organism evidence="1 2">
    <name type="scientific">Dentiscutata heterogama</name>
    <dbReference type="NCBI Taxonomy" id="1316150"/>
    <lineage>
        <taxon>Eukaryota</taxon>
        <taxon>Fungi</taxon>
        <taxon>Fungi incertae sedis</taxon>
        <taxon>Mucoromycota</taxon>
        <taxon>Glomeromycotina</taxon>
        <taxon>Glomeromycetes</taxon>
        <taxon>Diversisporales</taxon>
        <taxon>Gigasporaceae</taxon>
        <taxon>Dentiscutata</taxon>
    </lineage>
</organism>
<reference evidence="1" key="1">
    <citation type="submission" date="2021-06" db="EMBL/GenBank/DDBJ databases">
        <authorList>
            <person name="Kallberg Y."/>
            <person name="Tangrot J."/>
            <person name="Rosling A."/>
        </authorList>
    </citation>
    <scope>NUCLEOTIDE SEQUENCE</scope>
    <source>
        <strain evidence="1">IL203A</strain>
    </source>
</reference>
<gene>
    <name evidence="1" type="ORF">DHETER_LOCUS13712</name>
</gene>
<keyword evidence="2" id="KW-1185">Reference proteome</keyword>
<evidence type="ECO:0000313" key="2">
    <source>
        <dbReference type="Proteomes" id="UP000789702"/>
    </source>
</evidence>
<dbReference type="Proteomes" id="UP000789702">
    <property type="component" value="Unassembled WGS sequence"/>
</dbReference>
<dbReference type="EMBL" id="CAJVPU010038706">
    <property type="protein sequence ID" value="CAG8735487.1"/>
    <property type="molecule type" value="Genomic_DNA"/>
</dbReference>
<evidence type="ECO:0000313" key="1">
    <source>
        <dbReference type="EMBL" id="CAG8735487.1"/>
    </source>
</evidence>
<proteinExistence type="predicted"/>
<protein>
    <submittedName>
        <fullName evidence="1">12136_t:CDS:1</fullName>
    </submittedName>
</protein>
<comment type="caution">
    <text evidence="1">The sequence shown here is derived from an EMBL/GenBank/DDBJ whole genome shotgun (WGS) entry which is preliminary data.</text>
</comment>
<feature type="non-terminal residue" evidence="1">
    <location>
        <position position="52"/>
    </location>
</feature>
<accession>A0ACA9QA21</accession>
<sequence length="52" mass="5968">MLAVAELIVEFGCQLHGLTRQLKRWKRWGSDESNREVVVEVGVIEGLNKEIM</sequence>
<name>A0ACA9QA21_9GLOM</name>